<dbReference type="CDD" id="cd00167">
    <property type="entry name" value="SANT"/>
    <property type="match status" value="2"/>
</dbReference>
<keyword evidence="2" id="KW-0217">Developmental protein</keyword>
<keyword evidence="4" id="KW-0805">Transcription regulation</keyword>
<proteinExistence type="predicted"/>
<accession>A0A8J4R2X7</accession>
<evidence type="ECO:0000256" key="1">
    <source>
        <dbReference type="ARBA" id="ARBA00004123"/>
    </source>
</evidence>
<comment type="caution">
    <text evidence="11">The sequence shown here is derived from an EMBL/GenBank/DDBJ whole genome shotgun (WGS) entry which is preliminary data.</text>
</comment>
<feature type="domain" description="HTH myb-type" evidence="10">
    <location>
        <begin position="70"/>
        <end position="116"/>
    </location>
</feature>
<dbReference type="SUPFAM" id="SSF46689">
    <property type="entry name" value="Homeodomain-like"/>
    <property type="match status" value="1"/>
</dbReference>
<keyword evidence="12" id="KW-1185">Reference proteome</keyword>
<dbReference type="AlphaFoldDB" id="A0A8J4R2X7"/>
<dbReference type="GO" id="GO:0048658">
    <property type="term" value="P:anther wall tapetum development"/>
    <property type="evidence" value="ECO:0007669"/>
    <property type="project" value="UniProtKB-ARBA"/>
</dbReference>
<comment type="subcellular location">
    <subcellularLocation>
        <location evidence="1">Nucleus</location>
    </subcellularLocation>
</comment>
<evidence type="ECO:0000256" key="2">
    <source>
        <dbReference type="ARBA" id="ARBA00022473"/>
    </source>
</evidence>
<evidence type="ECO:0000259" key="10">
    <source>
        <dbReference type="PROSITE" id="PS51294"/>
    </source>
</evidence>
<dbReference type="InterPro" id="IPR015495">
    <property type="entry name" value="Myb_TF_plants"/>
</dbReference>
<evidence type="ECO:0000259" key="9">
    <source>
        <dbReference type="PROSITE" id="PS50090"/>
    </source>
</evidence>
<feature type="domain" description="Myb-like" evidence="9">
    <location>
        <begin position="9"/>
        <end position="61"/>
    </location>
</feature>
<dbReference type="GO" id="GO:0003677">
    <property type="term" value="F:DNA binding"/>
    <property type="evidence" value="ECO:0007669"/>
    <property type="project" value="UniProtKB-KW"/>
</dbReference>
<reference evidence="11" key="1">
    <citation type="submission" date="2020-03" db="EMBL/GenBank/DDBJ databases">
        <title>Castanea mollissima Vanexum genome sequencing.</title>
        <authorList>
            <person name="Staton M."/>
        </authorList>
    </citation>
    <scope>NUCLEOTIDE SEQUENCE</scope>
    <source>
        <tissue evidence="11">Leaf</tissue>
    </source>
</reference>
<feature type="domain" description="HTH myb-type" evidence="10">
    <location>
        <begin position="9"/>
        <end position="65"/>
    </location>
</feature>
<name>A0A8J4R2X7_9ROSI</name>
<dbReference type="PROSITE" id="PS51294">
    <property type="entry name" value="HTH_MYB"/>
    <property type="match status" value="2"/>
</dbReference>
<dbReference type="Gene3D" id="1.10.10.60">
    <property type="entry name" value="Homeodomain-like"/>
    <property type="match status" value="2"/>
</dbReference>
<evidence type="ECO:0000256" key="3">
    <source>
        <dbReference type="ARBA" id="ARBA00022737"/>
    </source>
</evidence>
<gene>
    <name evidence="11" type="ORF">CMV_019505</name>
</gene>
<evidence type="ECO:0000256" key="8">
    <source>
        <dbReference type="SAM" id="MobiDB-lite"/>
    </source>
</evidence>
<evidence type="ECO:0000313" key="12">
    <source>
        <dbReference type="Proteomes" id="UP000737018"/>
    </source>
</evidence>
<dbReference type="SMART" id="SM00717">
    <property type="entry name" value="SANT"/>
    <property type="match status" value="2"/>
</dbReference>
<dbReference type="FunFam" id="1.10.10.60:FF:000015">
    <property type="entry name" value="Transcription factor RAX3"/>
    <property type="match status" value="1"/>
</dbReference>
<sequence>MGRPPCCDKSNVKRGLWTAEEDAKILAYVSNHGIGNWTLVPKKAGLNRCGKSCRLRWTNYLRSDLKHDGFTPQEEELIINLHKAIGSRWSLIAKQLPGRTDNDVKNYWNTKLRKKLSKMGIDPVTHKPYSQILSDYGNISGMLNTGNQIGPLYKNLNYASTPKLEPSSVLTSFPNTNMINMPMEFQNSPSNENIVPSLDFMSHQFQQVNINQETIQPHFFNEATSSCSSSSSSSNVTQLSPLPQSYSCQLSQVQNSPSSSFNWSEFLITDPLPFPGFQQQQDRHFPGFSSSTNPSTFAQTPPLNFASGNEYGLNQVGQEEGIGKFDVGSTIGGHTNNNRDQMSHSGGKARRVSFGTIGLRRSSESLVSCTTPRKENRNTPKTLREKRLIHHQQLLVLDVKTSLKDVLFLLSLEDAVGLVHPIRMSRLYS</sequence>
<dbReference type="EMBL" id="JRKL02003438">
    <property type="protein sequence ID" value="KAF3955261.1"/>
    <property type="molecule type" value="Genomic_DNA"/>
</dbReference>
<dbReference type="FunFam" id="1.10.10.60:FF:000204">
    <property type="entry name" value="transcription factor MYB80"/>
    <property type="match status" value="1"/>
</dbReference>
<feature type="region of interest" description="Disordered" evidence="8">
    <location>
        <begin position="327"/>
        <end position="349"/>
    </location>
</feature>
<keyword evidence="5" id="KW-0238">DNA-binding</keyword>
<protein>
    <submittedName>
        <fullName evidence="11">Uncharacterized protein</fullName>
    </submittedName>
</protein>
<feature type="domain" description="Myb-like" evidence="9">
    <location>
        <begin position="62"/>
        <end position="112"/>
    </location>
</feature>
<dbReference type="Pfam" id="PF00249">
    <property type="entry name" value="Myb_DNA-binding"/>
    <property type="match status" value="2"/>
</dbReference>
<keyword evidence="3" id="KW-0677">Repeat</keyword>
<dbReference type="InterPro" id="IPR017930">
    <property type="entry name" value="Myb_dom"/>
</dbReference>
<keyword evidence="7" id="KW-0539">Nucleus</keyword>
<dbReference type="OrthoDB" id="420380at2759"/>
<evidence type="ECO:0000256" key="5">
    <source>
        <dbReference type="ARBA" id="ARBA00023125"/>
    </source>
</evidence>
<dbReference type="PANTHER" id="PTHR47994">
    <property type="entry name" value="F14D16.11-RELATED"/>
    <property type="match status" value="1"/>
</dbReference>
<dbReference type="PANTHER" id="PTHR47994:SF5">
    <property type="entry name" value="F14D16.11-RELATED"/>
    <property type="match status" value="1"/>
</dbReference>
<dbReference type="GO" id="GO:0005634">
    <property type="term" value="C:nucleus"/>
    <property type="evidence" value="ECO:0007669"/>
    <property type="project" value="UniProtKB-SubCell"/>
</dbReference>
<organism evidence="11 12">
    <name type="scientific">Castanea mollissima</name>
    <name type="common">Chinese chestnut</name>
    <dbReference type="NCBI Taxonomy" id="60419"/>
    <lineage>
        <taxon>Eukaryota</taxon>
        <taxon>Viridiplantae</taxon>
        <taxon>Streptophyta</taxon>
        <taxon>Embryophyta</taxon>
        <taxon>Tracheophyta</taxon>
        <taxon>Spermatophyta</taxon>
        <taxon>Magnoliopsida</taxon>
        <taxon>eudicotyledons</taxon>
        <taxon>Gunneridae</taxon>
        <taxon>Pentapetalae</taxon>
        <taxon>rosids</taxon>
        <taxon>fabids</taxon>
        <taxon>Fagales</taxon>
        <taxon>Fagaceae</taxon>
        <taxon>Castanea</taxon>
    </lineage>
</organism>
<dbReference type="InterPro" id="IPR001005">
    <property type="entry name" value="SANT/Myb"/>
</dbReference>
<evidence type="ECO:0000313" key="11">
    <source>
        <dbReference type="EMBL" id="KAF3955261.1"/>
    </source>
</evidence>
<evidence type="ECO:0000256" key="7">
    <source>
        <dbReference type="ARBA" id="ARBA00023242"/>
    </source>
</evidence>
<evidence type="ECO:0000256" key="4">
    <source>
        <dbReference type="ARBA" id="ARBA00023015"/>
    </source>
</evidence>
<dbReference type="PROSITE" id="PS50090">
    <property type="entry name" value="MYB_LIKE"/>
    <property type="match status" value="2"/>
</dbReference>
<dbReference type="Proteomes" id="UP000737018">
    <property type="component" value="Unassembled WGS sequence"/>
</dbReference>
<dbReference type="InterPro" id="IPR009057">
    <property type="entry name" value="Homeodomain-like_sf"/>
</dbReference>
<evidence type="ECO:0000256" key="6">
    <source>
        <dbReference type="ARBA" id="ARBA00023163"/>
    </source>
</evidence>
<feature type="compositionally biased region" description="Polar residues" evidence="8">
    <location>
        <begin position="332"/>
        <end position="344"/>
    </location>
</feature>
<keyword evidence="6" id="KW-0804">Transcription</keyword>
<dbReference type="GO" id="GO:0009555">
    <property type="term" value="P:pollen development"/>
    <property type="evidence" value="ECO:0007669"/>
    <property type="project" value="UniProtKB-ARBA"/>
</dbReference>